<accession>A7NPD4</accession>
<dbReference type="RefSeq" id="WP_012121854.1">
    <property type="nucleotide sequence ID" value="NC_009767.1"/>
</dbReference>
<reference evidence="1 2" key="1">
    <citation type="submission" date="2007-08" db="EMBL/GenBank/DDBJ databases">
        <title>Complete sequence of Roseiflexus castenholzii DSM 13941.</title>
        <authorList>
            <consortium name="US DOE Joint Genome Institute"/>
            <person name="Copeland A."/>
            <person name="Lucas S."/>
            <person name="Lapidus A."/>
            <person name="Barry K."/>
            <person name="Glavina del Rio T."/>
            <person name="Dalin E."/>
            <person name="Tice H."/>
            <person name="Pitluck S."/>
            <person name="Thompson L.S."/>
            <person name="Brettin T."/>
            <person name="Bruce D."/>
            <person name="Detter J.C."/>
            <person name="Han C."/>
            <person name="Tapia R."/>
            <person name="Schmutz J."/>
            <person name="Larimer F."/>
            <person name="Land M."/>
            <person name="Hauser L."/>
            <person name="Kyrpides N."/>
            <person name="Mikhailova N."/>
            <person name="Bryant D.A."/>
            <person name="Hanada S."/>
            <person name="Tsukatani Y."/>
            <person name="Richardson P."/>
        </authorList>
    </citation>
    <scope>NUCLEOTIDE SEQUENCE [LARGE SCALE GENOMIC DNA]</scope>
    <source>
        <strain evidence="2">DSM 13941 / HLO8</strain>
    </source>
</reference>
<keyword evidence="2" id="KW-1185">Reference proteome</keyword>
<evidence type="ECO:0000313" key="2">
    <source>
        <dbReference type="Proteomes" id="UP000000263"/>
    </source>
</evidence>
<protein>
    <submittedName>
        <fullName evidence="1">Uncharacterized protein</fullName>
    </submittedName>
</protein>
<name>A7NPD4_ROSCS</name>
<dbReference type="Proteomes" id="UP000000263">
    <property type="component" value="Chromosome"/>
</dbReference>
<sequence>MTALAQTALGKLLEFLDRLEDAKIDYRLAHIRDSIMVEMVVPGERWEVEFFENGQIAIERFVSTYVQNIDEHMLSKLIEEYCRDE</sequence>
<dbReference type="EMBL" id="CP000804">
    <property type="protein sequence ID" value="ABU59430.1"/>
    <property type="molecule type" value="Genomic_DNA"/>
</dbReference>
<evidence type="ECO:0000313" key="1">
    <source>
        <dbReference type="EMBL" id="ABU59430.1"/>
    </source>
</evidence>
<dbReference type="HOGENOM" id="CLU_182236_0_0_0"/>
<dbReference type="KEGG" id="rca:Rcas_3380"/>
<dbReference type="eggNOG" id="ENOG5032YZB">
    <property type="taxonomic scope" value="Bacteria"/>
</dbReference>
<proteinExistence type="predicted"/>
<dbReference type="STRING" id="383372.Rcas_3380"/>
<dbReference type="AlphaFoldDB" id="A7NPD4"/>
<gene>
    <name evidence="1" type="ordered locus">Rcas_3380</name>
</gene>
<organism evidence="1 2">
    <name type="scientific">Roseiflexus castenholzii (strain DSM 13941 / HLO8)</name>
    <dbReference type="NCBI Taxonomy" id="383372"/>
    <lineage>
        <taxon>Bacteria</taxon>
        <taxon>Bacillati</taxon>
        <taxon>Chloroflexota</taxon>
        <taxon>Chloroflexia</taxon>
        <taxon>Chloroflexales</taxon>
        <taxon>Roseiflexineae</taxon>
        <taxon>Roseiflexaceae</taxon>
        <taxon>Roseiflexus</taxon>
    </lineage>
</organism>